<dbReference type="GO" id="GO:1990281">
    <property type="term" value="C:efflux pump complex"/>
    <property type="evidence" value="ECO:0007669"/>
    <property type="project" value="TreeGrafter"/>
</dbReference>
<comment type="caution">
    <text evidence="7">The sequence shown here is derived from an EMBL/GenBank/DDBJ whole genome shotgun (WGS) entry which is preliminary data.</text>
</comment>
<dbReference type="GO" id="GO:0015562">
    <property type="term" value="F:efflux transmembrane transporter activity"/>
    <property type="evidence" value="ECO:0007669"/>
    <property type="project" value="InterPro"/>
</dbReference>
<evidence type="ECO:0000256" key="6">
    <source>
        <dbReference type="SAM" id="SignalP"/>
    </source>
</evidence>
<dbReference type="PANTHER" id="PTHR30026">
    <property type="entry name" value="OUTER MEMBRANE PROTEIN TOLC"/>
    <property type="match status" value="1"/>
</dbReference>
<feature type="signal peptide" evidence="6">
    <location>
        <begin position="1"/>
        <end position="30"/>
    </location>
</feature>
<evidence type="ECO:0000256" key="5">
    <source>
        <dbReference type="ARBA" id="ARBA00023237"/>
    </source>
</evidence>
<keyword evidence="5" id="KW-0998">Cell outer membrane</keyword>
<dbReference type="InterPro" id="IPR051906">
    <property type="entry name" value="TolC-like"/>
</dbReference>
<evidence type="ECO:0000256" key="2">
    <source>
        <dbReference type="ARBA" id="ARBA00022452"/>
    </source>
</evidence>
<dbReference type="GO" id="GO:0015288">
    <property type="term" value="F:porin activity"/>
    <property type="evidence" value="ECO:0007669"/>
    <property type="project" value="TreeGrafter"/>
</dbReference>
<dbReference type="GO" id="GO:0009279">
    <property type="term" value="C:cell outer membrane"/>
    <property type="evidence" value="ECO:0007669"/>
    <property type="project" value="UniProtKB-SubCell"/>
</dbReference>
<accession>A0A149U2W6</accession>
<sequence length="413" mass="45372">MREANNRRLKLRTVVVVALCLVIGIPTAQAESLRDAIMAAWAHDPDAKAAAVDSKASKKTANALDSLFPSGPVLNGQYLDDHFIGSKVGYTTYQGSVSLPLWLPGQGTASVKDALASVATADARLQVHRLLMAVRVLDVTSASTILKNEIFNLEKTRGILSQTLESSQRALTAGEISATDHEAVVAEYEDIESAISDKQQQLATFQSELQALTGSDVIPELNSLDGRIISLKIHKLDPEKDPRVRLVDARLKKAQAAFDVAKHSYMPNPTIGVQISRQEQYQSPWDTQVGVVFQAALPSRARNTPMLMKNVSEIGAARRDAELARRKVRVEYARLRSQIASSLSVRKHAETSKTVLLKRADQLESAWRTGEVPLIEYIRARRGALEAEQRMAKAEVVWHAALVRLVLMMGETL</sequence>
<comment type="subcellular location">
    <subcellularLocation>
        <location evidence="1">Cell outer membrane</location>
    </subcellularLocation>
</comment>
<dbReference type="SUPFAM" id="SSF56954">
    <property type="entry name" value="Outer membrane efflux proteins (OEP)"/>
    <property type="match status" value="1"/>
</dbReference>
<dbReference type="Gene3D" id="1.20.1600.10">
    <property type="entry name" value="Outer membrane efflux proteins (OEP)"/>
    <property type="match status" value="1"/>
</dbReference>
<organism evidence="7 8">
    <name type="scientific">Acetobacter tropicalis</name>
    <dbReference type="NCBI Taxonomy" id="104102"/>
    <lineage>
        <taxon>Bacteria</taxon>
        <taxon>Pseudomonadati</taxon>
        <taxon>Pseudomonadota</taxon>
        <taxon>Alphaproteobacteria</taxon>
        <taxon>Acetobacterales</taxon>
        <taxon>Acetobacteraceae</taxon>
        <taxon>Acetobacter</taxon>
    </lineage>
</organism>
<evidence type="ECO:0000256" key="3">
    <source>
        <dbReference type="ARBA" id="ARBA00022692"/>
    </source>
</evidence>
<dbReference type="PATRIC" id="fig|104102.12.peg.3377"/>
<protein>
    <submittedName>
        <fullName evidence="7">Heavy metal resistance protein CzcC</fullName>
    </submittedName>
</protein>
<dbReference type="Proteomes" id="UP000075411">
    <property type="component" value="Unassembled WGS sequence"/>
</dbReference>
<dbReference type="EMBL" id="LHZT01000100">
    <property type="protein sequence ID" value="KXV59825.1"/>
    <property type="molecule type" value="Genomic_DNA"/>
</dbReference>
<name>A0A149U2W6_9PROT</name>
<feature type="chain" id="PRO_5007556234" evidence="6">
    <location>
        <begin position="31"/>
        <end position="413"/>
    </location>
</feature>
<keyword evidence="2" id="KW-1134">Transmembrane beta strand</keyword>
<evidence type="ECO:0000313" key="7">
    <source>
        <dbReference type="EMBL" id="KXV59825.1"/>
    </source>
</evidence>
<dbReference type="PANTHER" id="PTHR30026:SF20">
    <property type="entry name" value="OUTER MEMBRANE PROTEIN TOLC"/>
    <property type="match status" value="1"/>
</dbReference>
<gene>
    <name evidence="7" type="ORF">AD947_03320</name>
</gene>
<evidence type="ECO:0000313" key="8">
    <source>
        <dbReference type="Proteomes" id="UP000075411"/>
    </source>
</evidence>
<keyword evidence="3" id="KW-0812">Transmembrane</keyword>
<dbReference type="AlphaFoldDB" id="A0A149U2W6"/>
<keyword evidence="6" id="KW-0732">Signal</keyword>
<evidence type="ECO:0000256" key="1">
    <source>
        <dbReference type="ARBA" id="ARBA00004442"/>
    </source>
</evidence>
<evidence type="ECO:0000256" key="4">
    <source>
        <dbReference type="ARBA" id="ARBA00023136"/>
    </source>
</evidence>
<reference evidence="7 8" key="1">
    <citation type="submission" date="2015-06" db="EMBL/GenBank/DDBJ databases">
        <title>Improved classification and identification of acetic acid bacteria using matrix-assisted laser desorption/ionization time-of-flight mass spectrometry; Gluconobacter nephelii and Gluconobacter uchimurae are later heterotypic synonyms of Gluconobacter japonicus and Gluconobacter oxydans, respectively.</title>
        <authorList>
            <person name="Li L."/>
            <person name="Cleenwerck I."/>
            <person name="De Vuyst L."/>
            <person name="Vandamme P."/>
        </authorList>
    </citation>
    <scope>NUCLEOTIDE SEQUENCE [LARGE SCALE GENOMIC DNA]</scope>
    <source>
        <strain evidence="7 8">LMG 1663</strain>
    </source>
</reference>
<proteinExistence type="predicted"/>
<keyword evidence="4" id="KW-0472">Membrane</keyword>